<comment type="subcellular location">
    <subcellularLocation>
        <location evidence="6 7">Cytoplasm</location>
    </subcellularLocation>
</comment>
<comment type="catalytic activity">
    <reaction evidence="6 7">
        <text>D-glyceraldehyde 3-phosphate = dihydroxyacetone phosphate</text>
        <dbReference type="Rhea" id="RHEA:18585"/>
        <dbReference type="ChEBI" id="CHEBI:57642"/>
        <dbReference type="ChEBI" id="CHEBI:59776"/>
        <dbReference type="EC" id="5.3.1.1"/>
    </reaction>
</comment>
<dbReference type="PANTHER" id="PTHR21139">
    <property type="entry name" value="TRIOSEPHOSPHATE ISOMERASE"/>
    <property type="match status" value="1"/>
</dbReference>
<evidence type="ECO:0000256" key="4">
    <source>
        <dbReference type="ARBA" id="ARBA00023152"/>
    </source>
</evidence>
<feature type="active site" description="Electrophile" evidence="6">
    <location>
        <position position="98"/>
    </location>
</feature>
<dbReference type="PANTHER" id="PTHR21139:SF42">
    <property type="entry name" value="TRIOSEPHOSPHATE ISOMERASE"/>
    <property type="match status" value="1"/>
</dbReference>
<dbReference type="PROSITE" id="PS51440">
    <property type="entry name" value="TIM_2"/>
    <property type="match status" value="1"/>
</dbReference>
<organism evidence="8 9">
    <name type="scientific">Blattabacterium cuenoti BPAY</name>
    <dbReference type="NCBI Taxonomy" id="1457031"/>
    <lineage>
        <taxon>Bacteria</taxon>
        <taxon>Pseudomonadati</taxon>
        <taxon>Bacteroidota</taxon>
        <taxon>Flavobacteriia</taxon>
        <taxon>Flavobacteriales</taxon>
        <taxon>Blattabacteriaceae</taxon>
        <taxon>Blattabacterium</taxon>
    </lineage>
</organism>
<comment type="pathway">
    <text evidence="6 7">Carbohydrate biosynthesis; gluconeogenesis.</text>
</comment>
<feature type="binding site" evidence="6">
    <location>
        <position position="216"/>
    </location>
    <ligand>
        <name>substrate</name>
    </ligand>
</feature>
<proteinExistence type="inferred from homology"/>
<dbReference type="NCBIfam" id="TIGR00419">
    <property type="entry name" value="tim"/>
    <property type="match status" value="1"/>
</dbReference>
<feature type="active site" description="Proton acceptor" evidence="6">
    <location>
        <position position="170"/>
    </location>
</feature>
<dbReference type="InterPro" id="IPR035990">
    <property type="entry name" value="TIM_sf"/>
</dbReference>
<comment type="function">
    <text evidence="6">Involved in the gluconeogenesis. Catalyzes stereospecifically the conversion of dihydroxyacetone phosphate (DHAP) to D-glyceraldehyde-3-phosphate (G3P).</text>
</comment>
<evidence type="ECO:0000313" key="9">
    <source>
        <dbReference type="Proteomes" id="UP000217805"/>
    </source>
</evidence>
<evidence type="ECO:0000256" key="7">
    <source>
        <dbReference type="RuleBase" id="RU363013"/>
    </source>
</evidence>
<dbReference type="SUPFAM" id="SSF51351">
    <property type="entry name" value="Triosephosphate isomerase (TIM)"/>
    <property type="match status" value="1"/>
</dbReference>
<name>A0ABM7EZ20_9FLAO</name>
<feature type="binding site" evidence="6">
    <location>
        <begin position="9"/>
        <end position="11"/>
    </location>
    <ligand>
        <name>substrate</name>
    </ligand>
</feature>
<protein>
    <recommendedName>
        <fullName evidence="6 7">Triosephosphate isomerase</fullName>
        <shortName evidence="6">TIM</shortName>
        <shortName evidence="6">TPI</shortName>
        <ecNumber evidence="6 7">5.3.1.1</ecNumber>
    </recommendedName>
    <alternativeName>
        <fullName evidence="6">Triose-phosphate isomerase</fullName>
    </alternativeName>
</protein>
<feature type="binding site" evidence="6">
    <location>
        <position position="176"/>
    </location>
    <ligand>
        <name>substrate</name>
    </ligand>
</feature>
<dbReference type="EC" id="5.3.1.1" evidence="6 7"/>
<keyword evidence="3 6" id="KW-0963">Cytoplasm</keyword>
<dbReference type="Pfam" id="PF00121">
    <property type="entry name" value="TIM"/>
    <property type="match status" value="1"/>
</dbReference>
<dbReference type="RefSeq" id="WP_096378435.1">
    <property type="nucleotide sequence ID" value="NZ_AP014609.1"/>
</dbReference>
<dbReference type="InterPro" id="IPR000652">
    <property type="entry name" value="Triosephosphate_isomerase"/>
</dbReference>
<evidence type="ECO:0000256" key="2">
    <source>
        <dbReference type="ARBA" id="ARBA00022432"/>
    </source>
</evidence>
<keyword evidence="4 6" id="KW-0324">Glycolysis</keyword>
<comment type="pathway">
    <text evidence="6 7">Carbohydrate degradation; glycolysis; D-glyceraldehyde 3-phosphate from glycerone phosphate: step 1/1.</text>
</comment>
<accession>A0ABM7EZ20</accession>
<comment type="similarity">
    <text evidence="1 6 7">Belongs to the triosephosphate isomerase family.</text>
</comment>
<sequence length="252" mass="29052">MRKKVVIANWKMNYDFHETTSFIRNFLKIVFEKKINHNKEIIIAPSFPFLHISNQISQGTTLNIAAQNIHQKEKGPYTGEVSASMLKSIGVQKVILGHSERREFFFEKNNVLLKKIKIALKYGLNIIFCVGESYLERSNDQQFEIIKDQLKKTVFDCSSDEIKSFYIAYEPIWAIGTGKTATFEQAQTMHEFIRSLLLEKYGERISNRIPILYGGSINDFNAKDLFYQKDIDGGLVGTSSMELKKFLKIIQS</sequence>
<evidence type="ECO:0000256" key="3">
    <source>
        <dbReference type="ARBA" id="ARBA00022490"/>
    </source>
</evidence>
<dbReference type="EMBL" id="AP014609">
    <property type="protein sequence ID" value="BAR92255.1"/>
    <property type="molecule type" value="Genomic_DNA"/>
</dbReference>
<keyword evidence="9" id="KW-1185">Reference proteome</keyword>
<dbReference type="InterPro" id="IPR013785">
    <property type="entry name" value="Aldolase_TIM"/>
</dbReference>
<evidence type="ECO:0000256" key="1">
    <source>
        <dbReference type="ARBA" id="ARBA00007422"/>
    </source>
</evidence>
<evidence type="ECO:0000256" key="6">
    <source>
        <dbReference type="HAMAP-Rule" id="MF_00147"/>
    </source>
</evidence>
<dbReference type="InterPro" id="IPR020861">
    <property type="entry name" value="Triosephosphate_isomerase_AS"/>
</dbReference>
<evidence type="ECO:0000256" key="5">
    <source>
        <dbReference type="ARBA" id="ARBA00023235"/>
    </source>
</evidence>
<dbReference type="CDD" id="cd00311">
    <property type="entry name" value="TIM"/>
    <property type="match status" value="1"/>
</dbReference>
<comment type="subunit">
    <text evidence="6 7">Homodimer.</text>
</comment>
<dbReference type="InterPro" id="IPR022896">
    <property type="entry name" value="TrioseP_Isoase_bac/euk"/>
</dbReference>
<dbReference type="HAMAP" id="MF_00147_B">
    <property type="entry name" value="TIM_B"/>
    <property type="match status" value="1"/>
</dbReference>
<dbReference type="Proteomes" id="UP000217805">
    <property type="component" value="Chromosome"/>
</dbReference>
<dbReference type="PROSITE" id="PS00171">
    <property type="entry name" value="TIM_1"/>
    <property type="match status" value="1"/>
</dbReference>
<dbReference type="GO" id="GO:0016853">
    <property type="term" value="F:isomerase activity"/>
    <property type="evidence" value="ECO:0007669"/>
    <property type="project" value="UniProtKB-KW"/>
</dbReference>
<keyword evidence="5 6" id="KW-0413">Isomerase</keyword>
<gene>
    <name evidence="6 8" type="primary">tpiA</name>
    <name evidence="8" type="ORF">BPAY_536</name>
</gene>
<keyword evidence="2 6" id="KW-0312">Gluconeogenesis</keyword>
<dbReference type="Gene3D" id="3.20.20.70">
    <property type="entry name" value="Aldolase class I"/>
    <property type="match status" value="1"/>
</dbReference>
<comment type="caution">
    <text evidence="6">Lacks conserved residue(s) required for the propagation of feature annotation.</text>
</comment>
<evidence type="ECO:0000313" key="8">
    <source>
        <dbReference type="EMBL" id="BAR92255.1"/>
    </source>
</evidence>
<reference evidence="8 9" key="1">
    <citation type="journal article" date="2015" name="Microbes Environ.">
        <title>An Efficient Strategy Developed for Next-Generation Sequencing of Endosymbiont Genomes Performed Using Crude DNA Isolated from Host Tissues: A Case Study of Blattabacterium cuenoti Inhabiting the Fat Bodies of Cockroaches.</title>
        <authorList>
            <person name="Kinjo Y."/>
            <person name="Saitoh S."/>
            <person name="Tokuda G."/>
        </authorList>
    </citation>
    <scope>NUCLEOTIDE SEQUENCE [LARGE SCALE GENOMIC DNA]</scope>
    <source>
        <strain evidence="8 9">BPAY</strain>
    </source>
</reference>